<protein>
    <submittedName>
        <fullName evidence="2">Uncharacterized protein</fullName>
    </submittedName>
</protein>
<dbReference type="KEGG" id="tfl:RPIT_12095"/>
<keyword evidence="3" id="KW-1185">Reference proteome</keyword>
<keyword evidence="1" id="KW-1133">Transmembrane helix</keyword>
<name>A0A1Q2CH63_9ACTN</name>
<evidence type="ECO:0000313" key="3">
    <source>
        <dbReference type="Proteomes" id="UP000188324"/>
    </source>
</evidence>
<keyword evidence="1" id="KW-0472">Membrane</keyword>
<dbReference type="Proteomes" id="UP000188324">
    <property type="component" value="Chromosome"/>
</dbReference>
<evidence type="ECO:0000313" key="2">
    <source>
        <dbReference type="EMBL" id="AQP45452.1"/>
    </source>
</evidence>
<feature type="transmembrane region" description="Helical" evidence="1">
    <location>
        <begin position="26"/>
        <end position="47"/>
    </location>
</feature>
<gene>
    <name evidence="2" type="ORF">RPIT_12095</name>
</gene>
<keyword evidence="1" id="KW-0812">Transmembrane</keyword>
<evidence type="ECO:0000256" key="1">
    <source>
        <dbReference type="SAM" id="Phobius"/>
    </source>
</evidence>
<dbReference type="AlphaFoldDB" id="A0A1Q2CH63"/>
<sequence length="113" mass="11692">MFLGVVTYGTLASVRLHGNAIDDMTLMLALMSVALVGVLAAFVLSILSVARRRDARSGIALAASVVLPVAATSLGIAIGIQVLQYNIGHSIEALTSSADVAGRLITRLLELFG</sequence>
<organism evidence="2 3">
    <name type="scientific">Tessaracoccus flavus</name>
    <dbReference type="NCBI Taxonomy" id="1610493"/>
    <lineage>
        <taxon>Bacteria</taxon>
        <taxon>Bacillati</taxon>
        <taxon>Actinomycetota</taxon>
        <taxon>Actinomycetes</taxon>
        <taxon>Propionibacteriales</taxon>
        <taxon>Propionibacteriaceae</taxon>
        <taxon>Tessaracoccus</taxon>
    </lineage>
</organism>
<feature type="transmembrane region" description="Helical" evidence="1">
    <location>
        <begin position="59"/>
        <end position="80"/>
    </location>
</feature>
<dbReference type="STRING" id="1610493.RPIT_12095"/>
<proteinExistence type="predicted"/>
<dbReference type="EMBL" id="CP019605">
    <property type="protein sequence ID" value="AQP45452.1"/>
    <property type="molecule type" value="Genomic_DNA"/>
</dbReference>
<accession>A0A1Q2CH63</accession>
<reference evidence="2 3" key="1">
    <citation type="journal article" date="2016" name="Int. J. Syst. Evol. Microbiol.">
        <title>Tessaracoccus flavus sp. nov., isolated from the drainage system of a lindane-producing factory.</title>
        <authorList>
            <person name="Kumari R."/>
            <person name="Singh P."/>
            <person name="Schumann P."/>
            <person name="Lal R."/>
        </authorList>
    </citation>
    <scope>NUCLEOTIDE SEQUENCE [LARGE SCALE GENOMIC DNA]</scope>
    <source>
        <strain evidence="2 3">RP1T</strain>
    </source>
</reference>